<sequence>MNYIIAEQFLELPRKIQKIFIDWWEIEEGDTIYSVDEDKDFTVARVDEEFRGEGDYWYYDYDADDLMLFSKSPDEGEYTEIPLFKLDQLIGFIKTKYKHIGVNNFIPFEKITKTIRTASDKGIYEWNVKIFKNMMQSEPDIEVLNEDLLQAFWEVAVIVAEEIGEMNDD</sequence>
<accession>A0A6N7Y1K8</accession>
<dbReference type="Proteomes" id="UP000469523">
    <property type="component" value="Unassembled WGS sequence"/>
</dbReference>
<organism evidence="1 2">
    <name type="scientific">Tissierella pigra</name>
    <dbReference type="NCBI Taxonomy" id="2607614"/>
    <lineage>
        <taxon>Bacteria</taxon>
        <taxon>Bacillati</taxon>
        <taxon>Bacillota</taxon>
        <taxon>Tissierellia</taxon>
        <taxon>Tissierellales</taxon>
        <taxon>Tissierellaceae</taxon>
        <taxon>Tissierella</taxon>
    </lineage>
</organism>
<evidence type="ECO:0000313" key="1">
    <source>
        <dbReference type="EMBL" id="MSU01890.1"/>
    </source>
</evidence>
<dbReference type="EMBL" id="VUNQ01000021">
    <property type="protein sequence ID" value="MSU01890.1"/>
    <property type="molecule type" value="Genomic_DNA"/>
</dbReference>
<dbReference type="AlphaFoldDB" id="A0A6N7Y1K8"/>
<gene>
    <name evidence="1" type="ORF">FYJ83_10460</name>
</gene>
<evidence type="ECO:0000313" key="2">
    <source>
        <dbReference type="Proteomes" id="UP000469523"/>
    </source>
</evidence>
<name>A0A6N7Y1K8_9FIRM</name>
<reference evidence="1 2" key="1">
    <citation type="submission" date="2019-09" db="EMBL/GenBank/DDBJ databases">
        <title>In-depth cultivation of the pig gut microbiome towards novel bacterial diversity and tailored functional studies.</title>
        <authorList>
            <person name="Wylensek D."/>
            <person name="Hitch T.C.A."/>
            <person name="Clavel T."/>
        </authorList>
    </citation>
    <scope>NUCLEOTIDE SEQUENCE [LARGE SCALE GENOMIC DNA]</scope>
    <source>
        <strain evidence="1 2">WCA3-693-APC-4?</strain>
    </source>
</reference>
<keyword evidence="2" id="KW-1185">Reference proteome</keyword>
<dbReference type="RefSeq" id="WP_154440380.1">
    <property type="nucleotide sequence ID" value="NZ_VUNQ01000021.1"/>
</dbReference>
<comment type="caution">
    <text evidence="1">The sequence shown here is derived from an EMBL/GenBank/DDBJ whole genome shotgun (WGS) entry which is preliminary data.</text>
</comment>
<protein>
    <submittedName>
        <fullName evidence="1">Uncharacterized protein</fullName>
    </submittedName>
</protein>
<proteinExistence type="predicted"/>